<proteinExistence type="predicted"/>
<gene>
    <name evidence="1" type="ORF">DY000_02018897</name>
</gene>
<dbReference type="EMBL" id="QGKV02000759">
    <property type="protein sequence ID" value="KAF3567438.1"/>
    <property type="molecule type" value="Genomic_DNA"/>
</dbReference>
<name>A0ABQ7D7F4_BRACR</name>
<organism evidence="1 2">
    <name type="scientific">Brassica cretica</name>
    <name type="common">Mustard</name>
    <dbReference type="NCBI Taxonomy" id="69181"/>
    <lineage>
        <taxon>Eukaryota</taxon>
        <taxon>Viridiplantae</taxon>
        <taxon>Streptophyta</taxon>
        <taxon>Embryophyta</taxon>
        <taxon>Tracheophyta</taxon>
        <taxon>Spermatophyta</taxon>
        <taxon>Magnoliopsida</taxon>
        <taxon>eudicotyledons</taxon>
        <taxon>Gunneridae</taxon>
        <taxon>Pentapetalae</taxon>
        <taxon>rosids</taxon>
        <taxon>malvids</taxon>
        <taxon>Brassicales</taxon>
        <taxon>Brassicaceae</taxon>
        <taxon>Brassiceae</taxon>
        <taxon>Brassica</taxon>
    </lineage>
</organism>
<protein>
    <submittedName>
        <fullName evidence="1">Uncharacterized protein</fullName>
    </submittedName>
</protein>
<reference evidence="1 2" key="1">
    <citation type="journal article" date="2020" name="BMC Genomics">
        <title>Intraspecific diversification of the crop wild relative Brassica cretica Lam. using demographic model selection.</title>
        <authorList>
            <person name="Kioukis A."/>
            <person name="Michalopoulou V.A."/>
            <person name="Briers L."/>
            <person name="Pirintsos S."/>
            <person name="Studholme D.J."/>
            <person name="Pavlidis P."/>
            <person name="Sarris P.F."/>
        </authorList>
    </citation>
    <scope>NUCLEOTIDE SEQUENCE [LARGE SCALE GENOMIC DNA]</scope>
    <source>
        <strain evidence="2">cv. PFS-1207/04</strain>
    </source>
</reference>
<evidence type="ECO:0000313" key="2">
    <source>
        <dbReference type="Proteomes" id="UP000266723"/>
    </source>
</evidence>
<sequence length="65" mass="7811">MIVMPTRKPSNFLLHHKITNADRASNVPAAQFHDRKLINDSFGRRRTWHDRRLLIEWLHKNIKVI</sequence>
<evidence type="ECO:0000313" key="1">
    <source>
        <dbReference type="EMBL" id="KAF3567438.1"/>
    </source>
</evidence>
<keyword evidence="2" id="KW-1185">Reference proteome</keyword>
<accession>A0ABQ7D7F4</accession>
<comment type="caution">
    <text evidence="1">The sequence shown here is derived from an EMBL/GenBank/DDBJ whole genome shotgun (WGS) entry which is preliminary data.</text>
</comment>
<dbReference type="Proteomes" id="UP000266723">
    <property type="component" value="Unassembled WGS sequence"/>
</dbReference>